<evidence type="ECO:0000256" key="12">
    <source>
        <dbReference type="NCBIfam" id="TIGR00665"/>
    </source>
</evidence>
<dbReference type="InterPro" id="IPR007692">
    <property type="entry name" value="DNA_helicase_DnaB"/>
</dbReference>
<dbReference type="NCBIfam" id="NF004384">
    <property type="entry name" value="PRK05748.1"/>
    <property type="match status" value="1"/>
</dbReference>
<dbReference type="PANTHER" id="PTHR30153:SF2">
    <property type="entry name" value="REPLICATIVE DNA HELICASE"/>
    <property type="match status" value="1"/>
</dbReference>
<dbReference type="GO" id="GO:0005524">
    <property type="term" value="F:ATP binding"/>
    <property type="evidence" value="ECO:0007669"/>
    <property type="project" value="UniProtKB-UniRule"/>
</dbReference>
<dbReference type="FunFam" id="1.10.860.10:FF:000001">
    <property type="entry name" value="Replicative DNA helicase"/>
    <property type="match status" value="1"/>
</dbReference>
<comment type="catalytic activity">
    <reaction evidence="11 13">
        <text>ATP + H2O = ADP + phosphate + H(+)</text>
        <dbReference type="Rhea" id="RHEA:13065"/>
        <dbReference type="ChEBI" id="CHEBI:15377"/>
        <dbReference type="ChEBI" id="CHEBI:15378"/>
        <dbReference type="ChEBI" id="CHEBI:30616"/>
        <dbReference type="ChEBI" id="CHEBI:43474"/>
        <dbReference type="ChEBI" id="CHEBI:456216"/>
        <dbReference type="EC" id="5.6.2.3"/>
    </reaction>
</comment>
<proteinExistence type="inferred from homology"/>
<dbReference type="PANTHER" id="PTHR30153">
    <property type="entry name" value="REPLICATIVE DNA HELICASE DNAB"/>
    <property type="match status" value="1"/>
</dbReference>
<dbReference type="Gene3D" id="1.10.860.10">
    <property type="entry name" value="DNAb Helicase, Chain A"/>
    <property type="match status" value="1"/>
</dbReference>
<dbReference type="NCBIfam" id="TIGR00665">
    <property type="entry name" value="DnaB"/>
    <property type="match status" value="1"/>
</dbReference>
<evidence type="ECO:0000256" key="11">
    <source>
        <dbReference type="ARBA" id="ARBA00048954"/>
    </source>
</evidence>
<keyword evidence="16" id="KW-1185">Reference proteome</keyword>
<dbReference type="GO" id="GO:0042802">
    <property type="term" value="F:identical protein binding"/>
    <property type="evidence" value="ECO:0007669"/>
    <property type="project" value="UniProtKB-ARBA"/>
</dbReference>
<protein>
    <recommendedName>
        <fullName evidence="12 13">Replicative DNA helicase</fullName>
        <ecNumber evidence="12 13">5.6.2.3</ecNumber>
    </recommendedName>
</protein>
<keyword evidence="6 13" id="KW-0347">Helicase</keyword>
<dbReference type="CDD" id="cd00984">
    <property type="entry name" value="DnaB_C"/>
    <property type="match status" value="1"/>
</dbReference>
<evidence type="ECO:0000256" key="9">
    <source>
        <dbReference type="ARBA" id="ARBA00023235"/>
    </source>
</evidence>
<dbReference type="GO" id="GO:0005829">
    <property type="term" value="C:cytosol"/>
    <property type="evidence" value="ECO:0007669"/>
    <property type="project" value="TreeGrafter"/>
</dbReference>
<evidence type="ECO:0000256" key="7">
    <source>
        <dbReference type="ARBA" id="ARBA00022840"/>
    </source>
</evidence>
<keyword evidence="8 13" id="KW-0238">DNA-binding</keyword>
<dbReference type="PROSITE" id="PS51199">
    <property type="entry name" value="SF4_HELICASE"/>
    <property type="match status" value="1"/>
</dbReference>
<keyword evidence="3 13" id="KW-0235">DNA replication</keyword>
<dbReference type="GO" id="GO:0006269">
    <property type="term" value="P:DNA replication, synthesis of primer"/>
    <property type="evidence" value="ECO:0007669"/>
    <property type="project" value="UniProtKB-UniRule"/>
</dbReference>
<dbReference type="InterPro" id="IPR036185">
    <property type="entry name" value="DNA_heli_DnaB-like_N_sf"/>
</dbReference>
<dbReference type="Gene3D" id="3.40.50.300">
    <property type="entry name" value="P-loop containing nucleotide triphosphate hydrolases"/>
    <property type="match status" value="1"/>
</dbReference>
<dbReference type="FunFam" id="3.40.50.300:FF:000076">
    <property type="entry name" value="Replicative DNA helicase"/>
    <property type="match status" value="1"/>
</dbReference>
<feature type="domain" description="SF4 helicase" evidence="14">
    <location>
        <begin position="181"/>
        <end position="446"/>
    </location>
</feature>
<dbReference type="GO" id="GO:0016887">
    <property type="term" value="F:ATP hydrolysis activity"/>
    <property type="evidence" value="ECO:0007669"/>
    <property type="project" value="RHEA"/>
</dbReference>
<dbReference type="InterPro" id="IPR007694">
    <property type="entry name" value="DNA_helicase_DnaB-like_C"/>
</dbReference>
<evidence type="ECO:0000256" key="1">
    <source>
        <dbReference type="ARBA" id="ARBA00008428"/>
    </source>
</evidence>
<dbReference type="SUPFAM" id="SSF48024">
    <property type="entry name" value="N-terminal domain of DnaB helicase"/>
    <property type="match status" value="1"/>
</dbReference>
<dbReference type="Pfam" id="PF00772">
    <property type="entry name" value="DnaB"/>
    <property type="match status" value="1"/>
</dbReference>
<evidence type="ECO:0000256" key="5">
    <source>
        <dbReference type="ARBA" id="ARBA00022801"/>
    </source>
</evidence>
<evidence type="ECO:0000313" key="16">
    <source>
        <dbReference type="Proteomes" id="UP000184076"/>
    </source>
</evidence>
<comment type="similarity">
    <text evidence="1 13">Belongs to the helicase family. DnaB subfamily.</text>
</comment>
<dbReference type="InterPro" id="IPR016136">
    <property type="entry name" value="DNA_helicase_N/primase_C"/>
</dbReference>
<sequence>MEALADELRRVPPHQIEAEQSLIGGMLLDNSGLPAAMELLKGDEFYREAHRIIFRAMQDLFERNEPVDLITVTDLLQQRQELEAVGGAAYLASLTQLVPSAANVPTYAKIVSEKAILRRLIQVAGEISSWCYGAGKNAEEVLDRAESAIFAITENRIRNSYAPIKDVVKESIRTIESLQERRELVTGVPTHFRDLDKITSGLQPSDLIIIAGRPSMGKTAFALNIARNAAMKSGIPCAVFSLEMSKEQLAMRLLCSEARVDSQKVRTGFLSQQDCAKLLTAAGYFMEAPLFIDDTPAITTLELRAKARRLKMEHGIGMIMVDYLQLMRSREHSERRELEISDISRSLKALAKELNVPVVALSQLNRKVEERHDKRPQLSDLRESGAIEQDADVIAFIYRDEVYNPESKDKGTAEIIVSKQRNGPTGRVKLAYINSYTRFEDLAPEEGAMGAPD</sequence>
<dbReference type="SUPFAM" id="SSF52540">
    <property type="entry name" value="P-loop containing nucleoside triphosphate hydrolases"/>
    <property type="match status" value="1"/>
</dbReference>
<evidence type="ECO:0000256" key="13">
    <source>
        <dbReference type="RuleBase" id="RU362085"/>
    </source>
</evidence>
<evidence type="ECO:0000259" key="14">
    <source>
        <dbReference type="PROSITE" id="PS51199"/>
    </source>
</evidence>
<gene>
    <name evidence="15" type="ORF">SAMN02745206_01577</name>
</gene>
<organism evidence="15 16">
    <name type="scientific">Desulfacinum infernum DSM 9756</name>
    <dbReference type="NCBI Taxonomy" id="1121391"/>
    <lineage>
        <taxon>Bacteria</taxon>
        <taxon>Pseudomonadati</taxon>
        <taxon>Thermodesulfobacteriota</taxon>
        <taxon>Syntrophobacteria</taxon>
        <taxon>Syntrophobacterales</taxon>
        <taxon>Syntrophobacteraceae</taxon>
        <taxon>Desulfacinum</taxon>
    </lineage>
</organism>
<dbReference type="GO" id="GO:0043139">
    <property type="term" value="F:5'-3' DNA helicase activity"/>
    <property type="evidence" value="ECO:0007669"/>
    <property type="project" value="UniProtKB-EC"/>
</dbReference>
<keyword evidence="2 13" id="KW-0639">Primosome</keyword>
<evidence type="ECO:0000256" key="4">
    <source>
        <dbReference type="ARBA" id="ARBA00022741"/>
    </source>
</evidence>
<dbReference type="InterPro" id="IPR027417">
    <property type="entry name" value="P-loop_NTPase"/>
</dbReference>
<evidence type="ECO:0000256" key="6">
    <source>
        <dbReference type="ARBA" id="ARBA00022806"/>
    </source>
</evidence>
<name>A0A1M4ZZQ7_9BACT</name>
<keyword evidence="4 13" id="KW-0547">Nucleotide-binding</keyword>
<evidence type="ECO:0000256" key="3">
    <source>
        <dbReference type="ARBA" id="ARBA00022705"/>
    </source>
</evidence>
<accession>A0A1M4ZZQ7</accession>
<dbReference type="RefSeq" id="WP_073038446.1">
    <property type="nucleotide sequence ID" value="NZ_FQVB01000013.1"/>
</dbReference>
<dbReference type="OrthoDB" id="9773982at2"/>
<dbReference type="GO" id="GO:0003677">
    <property type="term" value="F:DNA binding"/>
    <property type="evidence" value="ECO:0007669"/>
    <property type="project" value="UniProtKB-UniRule"/>
</dbReference>
<keyword evidence="9" id="KW-0413">Isomerase</keyword>
<keyword evidence="5 13" id="KW-0378">Hydrolase</keyword>
<comment type="function">
    <text evidence="10 13">The main replicative DNA helicase, it participates in initiation and elongation during chromosome replication. Travels ahead of the DNA replisome, separating dsDNA into templates for DNA synthesis. A processive ATP-dependent 5'-3' DNA helicase it has DNA-dependent ATPase activity.</text>
</comment>
<dbReference type="STRING" id="1121391.SAMN02745206_01577"/>
<dbReference type="Pfam" id="PF03796">
    <property type="entry name" value="DnaB_C"/>
    <property type="match status" value="1"/>
</dbReference>
<dbReference type="EC" id="5.6.2.3" evidence="12 13"/>
<dbReference type="AlphaFoldDB" id="A0A1M4ZZQ7"/>
<evidence type="ECO:0000256" key="8">
    <source>
        <dbReference type="ARBA" id="ARBA00023125"/>
    </source>
</evidence>
<reference evidence="16" key="1">
    <citation type="submission" date="2016-11" db="EMBL/GenBank/DDBJ databases">
        <authorList>
            <person name="Varghese N."/>
            <person name="Submissions S."/>
        </authorList>
    </citation>
    <scope>NUCLEOTIDE SEQUENCE [LARGE SCALE GENOMIC DNA]</scope>
    <source>
        <strain evidence="16">DSM 9756</strain>
    </source>
</reference>
<keyword evidence="7 13" id="KW-0067">ATP-binding</keyword>
<evidence type="ECO:0000256" key="10">
    <source>
        <dbReference type="ARBA" id="ARBA00044932"/>
    </source>
</evidence>
<dbReference type="InterPro" id="IPR007693">
    <property type="entry name" value="DNA_helicase_DnaB-like_N"/>
</dbReference>
<evidence type="ECO:0000313" key="15">
    <source>
        <dbReference type="EMBL" id="SHF23126.1"/>
    </source>
</evidence>
<dbReference type="EMBL" id="FQVB01000013">
    <property type="protein sequence ID" value="SHF23126.1"/>
    <property type="molecule type" value="Genomic_DNA"/>
</dbReference>
<dbReference type="GO" id="GO:1990077">
    <property type="term" value="C:primosome complex"/>
    <property type="evidence" value="ECO:0007669"/>
    <property type="project" value="UniProtKB-UniRule"/>
</dbReference>
<dbReference type="Proteomes" id="UP000184076">
    <property type="component" value="Unassembled WGS sequence"/>
</dbReference>
<evidence type="ECO:0000256" key="2">
    <source>
        <dbReference type="ARBA" id="ARBA00022515"/>
    </source>
</evidence>